<evidence type="ECO:0000256" key="3">
    <source>
        <dbReference type="ARBA" id="ARBA00022980"/>
    </source>
</evidence>
<keyword evidence="9" id="KW-1185">Reference proteome</keyword>
<dbReference type="GO" id="GO:0005763">
    <property type="term" value="C:mitochondrial small ribosomal subunit"/>
    <property type="evidence" value="ECO:0007669"/>
    <property type="project" value="TreeGrafter"/>
</dbReference>
<name>A0A367YJV2_9ASCO</name>
<keyword evidence="3 8" id="KW-0689">Ribosomal protein</keyword>
<keyword evidence="5" id="KW-0687">Ribonucleoprotein</keyword>
<comment type="similarity">
    <text evidence="2">Belongs to the bacterial ribosomal protein bS6 family.</text>
</comment>
<evidence type="ECO:0000256" key="6">
    <source>
        <dbReference type="ARBA" id="ARBA00035170"/>
    </source>
</evidence>
<evidence type="ECO:0000256" key="1">
    <source>
        <dbReference type="ARBA" id="ARBA00004173"/>
    </source>
</evidence>
<dbReference type="GO" id="GO:0003735">
    <property type="term" value="F:structural constituent of ribosome"/>
    <property type="evidence" value="ECO:0007669"/>
    <property type="project" value="InterPro"/>
</dbReference>
<evidence type="ECO:0000256" key="2">
    <source>
        <dbReference type="ARBA" id="ARBA00009512"/>
    </source>
</evidence>
<protein>
    <recommendedName>
        <fullName evidence="6">Small ribosomal subunit protein bS6m</fullName>
    </recommendedName>
</protein>
<evidence type="ECO:0000256" key="7">
    <source>
        <dbReference type="ARBA" id="ARBA00037226"/>
    </source>
</evidence>
<dbReference type="CDD" id="cd15465">
    <property type="entry name" value="bS6_mito"/>
    <property type="match status" value="1"/>
</dbReference>
<dbReference type="STRING" id="5486.A0A367YJV2"/>
<comment type="subcellular location">
    <subcellularLocation>
        <location evidence="1">Mitochondrion</location>
    </subcellularLocation>
</comment>
<gene>
    <name evidence="8" type="primary">MRP17</name>
    <name evidence="8" type="ORF">Cantr_00966</name>
</gene>
<dbReference type="InterPro" id="IPR014717">
    <property type="entry name" value="Transl_elong_EF1B/ribsomal_bS6"/>
</dbReference>
<dbReference type="FunFam" id="3.30.70.60:FF:000007">
    <property type="entry name" value="37S ribosomal protein Mrp17"/>
    <property type="match status" value="1"/>
</dbReference>
<dbReference type="GO" id="GO:0006412">
    <property type="term" value="P:translation"/>
    <property type="evidence" value="ECO:0007669"/>
    <property type="project" value="InterPro"/>
</dbReference>
<keyword evidence="4" id="KW-0496">Mitochondrion</keyword>
<comment type="caution">
    <text evidence="8">The sequence shown here is derived from an EMBL/GenBank/DDBJ whole genome shotgun (WGS) entry which is preliminary data.</text>
</comment>
<organism evidence="8 9">
    <name type="scientific">Candida viswanathii</name>
    <dbReference type="NCBI Taxonomy" id="5486"/>
    <lineage>
        <taxon>Eukaryota</taxon>
        <taxon>Fungi</taxon>
        <taxon>Dikarya</taxon>
        <taxon>Ascomycota</taxon>
        <taxon>Saccharomycotina</taxon>
        <taxon>Pichiomycetes</taxon>
        <taxon>Debaryomycetaceae</taxon>
        <taxon>Candida/Lodderomyces clade</taxon>
        <taxon>Candida</taxon>
    </lineage>
</organism>
<reference evidence="8 9" key="1">
    <citation type="submission" date="2018-06" db="EMBL/GenBank/DDBJ databases">
        <title>Whole genome sequencing of Candida tropicalis (genome annotated by CSBL at Korea University).</title>
        <authorList>
            <person name="Ahn J."/>
        </authorList>
    </citation>
    <scope>NUCLEOTIDE SEQUENCE [LARGE SCALE GENOMIC DNA]</scope>
    <source>
        <strain evidence="8 9">ATCC 20962</strain>
    </source>
</reference>
<dbReference type="EMBL" id="QLNQ01000021">
    <property type="protein sequence ID" value="RCK65262.1"/>
    <property type="molecule type" value="Genomic_DNA"/>
</dbReference>
<dbReference type="AlphaFoldDB" id="A0A367YJV2"/>
<sequence>MYYELFAIARITDPLNHAKEAKKIASTVGKLILNNRGLVRSITSLGARPLPKIISKDQERHFQGYQFLMGFDCSVNVQEQLLRTLKKDPRILRSGILKHDLTQNLDPGTSIEQAVKAAKQRA</sequence>
<evidence type="ECO:0000313" key="8">
    <source>
        <dbReference type="EMBL" id="RCK65262.1"/>
    </source>
</evidence>
<comment type="function">
    <text evidence="7">Component of the mitochondrial ribosome (mitoribosome), a dedicated translation machinery responsible for the synthesis of mitochondrial genome-encoded proteins, including at least some of the essential transmembrane subunits of the mitochondrial respiratory chain. The mitoribosomes are attached to the mitochondrial inner membrane and translation products are cotranslationally integrated into the membrane.</text>
</comment>
<proteinExistence type="inferred from homology"/>
<dbReference type="OrthoDB" id="10259681at2759"/>
<dbReference type="PANTHER" id="PTHR21011:SF1">
    <property type="entry name" value="SMALL RIBOSOMAL SUBUNIT PROTEIN BS6M"/>
    <property type="match status" value="1"/>
</dbReference>
<evidence type="ECO:0000313" key="9">
    <source>
        <dbReference type="Proteomes" id="UP000253472"/>
    </source>
</evidence>
<accession>A0A367YJV2</accession>
<dbReference type="InterPro" id="IPR000529">
    <property type="entry name" value="Ribosomal_bS6"/>
</dbReference>
<dbReference type="GO" id="GO:0070181">
    <property type="term" value="F:small ribosomal subunit rRNA binding"/>
    <property type="evidence" value="ECO:0007669"/>
    <property type="project" value="TreeGrafter"/>
</dbReference>
<dbReference type="PANTHER" id="PTHR21011">
    <property type="entry name" value="MITOCHONDRIAL 28S RIBOSOMAL PROTEIN S6"/>
    <property type="match status" value="1"/>
</dbReference>
<evidence type="ECO:0000256" key="5">
    <source>
        <dbReference type="ARBA" id="ARBA00023274"/>
    </source>
</evidence>
<evidence type="ECO:0000256" key="4">
    <source>
        <dbReference type="ARBA" id="ARBA00023128"/>
    </source>
</evidence>
<dbReference type="NCBIfam" id="TIGR00166">
    <property type="entry name" value="S6"/>
    <property type="match status" value="1"/>
</dbReference>
<dbReference type="Pfam" id="PF01250">
    <property type="entry name" value="Ribosomal_S6"/>
    <property type="match status" value="1"/>
</dbReference>
<dbReference type="Proteomes" id="UP000253472">
    <property type="component" value="Unassembled WGS sequence"/>
</dbReference>
<dbReference type="SUPFAM" id="SSF54995">
    <property type="entry name" value="Ribosomal protein S6"/>
    <property type="match status" value="1"/>
</dbReference>
<dbReference type="Gene3D" id="3.30.70.60">
    <property type="match status" value="1"/>
</dbReference>
<dbReference type="InterPro" id="IPR035980">
    <property type="entry name" value="Ribosomal_bS6_sf"/>
</dbReference>